<dbReference type="Proteomes" id="UP001515660">
    <property type="component" value="Unassembled WGS sequence"/>
</dbReference>
<evidence type="ECO:0000313" key="2">
    <source>
        <dbReference type="Proteomes" id="UP001515660"/>
    </source>
</evidence>
<keyword evidence="1" id="KW-0645">Protease</keyword>
<dbReference type="GO" id="GO:0008233">
    <property type="term" value="F:peptidase activity"/>
    <property type="evidence" value="ECO:0007669"/>
    <property type="project" value="UniProtKB-KW"/>
</dbReference>
<dbReference type="InterPro" id="IPR009003">
    <property type="entry name" value="Peptidase_S1_PA"/>
</dbReference>
<name>A0ABX0G445_9RHOB</name>
<accession>A0ABX0G445</accession>
<protein>
    <submittedName>
        <fullName evidence="1">Serine protease</fullName>
    </submittedName>
</protein>
<proteinExistence type="predicted"/>
<dbReference type="GO" id="GO:0006508">
    <property type="term" value="P:proteolysis"/>
    <property type="evidence" value="ECO:0007669"/>
    <property type="project" value="UniProtKB-KW"/>
</dbReference>
<dbReference type="Gene3D" id="2.40.10.10">
    <property type="entry name" value="Trypsin-like serine proteases"/>
    <property type="match status" value="2"/>
</dbReference>
<evidence type="ECO:0000313" key="1">
    <source>
        <dbReference type="EMBL" id="NHB75992.1"/>
    </source>
</evidence>
<keyword evidence="2" id="KW-1185">Reference proteome</keyword>
<dbReference type="InterPro" id="IPR043504">
    <property type="entry name" value="Peptidase_S1_PA_chymotrypsin"/>
</dbReference>
<dbReference type="InterPro" id="IPR028301">
    <property type="entry name" value="V8_his_AS"/>
</dbReference>
<gene>
    <name evidence="1" type="ORF">G8O29_04440</name>
</gene>
<dbReference type="SUPFAM" id="SSF50494">
    <property type="entry name" value="Trypsin-like serine proteases"/>
    <property type="match status" value="1"/>
</dbReference>
<dbReference type="Pfam" id="PF13365">
    <property type="entry name" value="Trypsin_2"/>
    <property type="match status" value="1"/>
</dbReference>
<dbReference type="EMBL" id="JAANHS010000002">
    <property type="protein sequence ID" value="NHB75992.1"/>
    <property type="molecule type" value="Genomic_DNA"/>
</dbReference>
<sequence>MTAPTLTDAQATGLARGITGSRPAVAAIHDEIAARVSPDLDDFKTVALGLQDPVQAFAAVIRAASAADPPWHGILMAELAALGMIDLPAAITGAEAAGGSLSVLPENFGAAGVAAQDFVTAMAPALGMADLLAAFNLSARRLCHVRVLDAAQDKVVSQGTGFLIGLHTVLTCWHVVAPLLERATGNMLEGSFARLSCTFERLGAADGRTHPVQENWLVGFSPAPRQPGDPQPQAFSPDGTFLDYCAIRLRGAPGRERGFYDLAAFGGLDHKDDNFFVFQHPAGVPQRAGFARNTRLDDHDPNHLRHEVWTASGSSGGLCLNNRLQPVAMHRAAARVRNAQGQVTQHYNLAVLLKSIHAARPDLGDPRLGDPQGLNDRLWRLADGSRAVVGRLSSQSTLRQMALRPDPAILVVQGPKESGKSFSTALLRDSLPIETRIIIELSATELPARALDLARMILARAGMPAARIDAALAAPGNLTTAAATVAGIFNAMKRVLLEMARADPTQARTLWLVIDELDVARLPGIGARMLLDRIYSDEELRAVLRVVLIGLKDTLTGVGSNLIGFDTLPDPAKIDAGDVESCLDGLTVGVGKVPDVGQSRRHARLVIGAAEVLAEEAGRRSRLALLSGYLSRVYMKALEEW</sequence>
<dbReference type="RefSeq" id="WP_166402005.1">
    <property type="nucleotide sequence ID" value="NZ_JAANHS010000002.1"/>
</dbReference>
<organism evidence="1 2">
    <name type="scientific">Rhodobacter calidifons</name>
    <dbReference type="NCBI Taxonomy" id="2715277"/>
    <lineage>
        <taxon>Bacteria</taxon>
        <taxon>Pseudomonadati</taxon>
        <taxon>Pseudomonadota</taxon>
        <taxon>Alphaproteobacteria</taxon>
        <taxon>Rhodobacterales</taxon>
        <taxon>Rhodobacter group</taxon>
        <taxon>Rhodobacter</taxon>
    </lineage>
</organism>
<reference evidence="1 2" key="1">
    <citation type="journal article" date="2022" name="Microorganisms">
        <title>Genome Sequence and Characterization of a Xanthorhodopsin-Containing, Aerobic Anoxygenic Phototrophic Rhodobacter Species, Isolated from Mesophilic Conditions at Yellowstone National Park.</title>
        <authorList>
            <person name="Kyndt J.A."/>
            <person name="Robertson S."/>
            <person name="Shoffstall I.B."/>
            <person name="Ramaley R.F."/>
            <person name="Meyer T.E."/>
        </authorList>
    </citation>
    <scope>NUCLEOTIDE SEQUENCE [LARGE SCALE GENOMIC DNA]</scope>
    <source>
        <strain evidence="1 2">M37P</strain>
    </source>
</reference>
<dbReference type="PROSITE" id="PS00672">
    <property type="entry name" value="V8_HIS"/>
    <property type="match status" value="1"/>
</dbReference>
<comment type="caution">
    <text evidence="1">The sequence shown here is derived from an EMBL/GenBank/DDBJ whole genome shotgun (WGS) entry which is preliminary data.</text>
</comment>
<keyword evidence="1" id="KW-0378">Hydrolase</keyword>